<dbReference type="InterPro" id="IPR011109">
    <property type="entry name" value="DNA_bind_recombinase_dom"/>
</dbReference>
<accession>A0A7X1LP22</accession>
<dbReference type="PANTHER" id="PTHR30461">
    <property type="entry name" value="DNA-INVERTASE FROM LAMBDOID PROPHAGE"/>
    <property type="match status" value="1"/>
</dbReference>
<dbReference type="PANTHER" id="PTHR30461:SF2">
    <property type="entry name" value="SERINE RECOMBINASE PINE-RELATED"/>
    <property type="match status" value="1"/>
</dbReference>
<feature type="domain" description="Recombinase" evidence="4">
    <location>
        <begin position="176"/>
        <end position="313"/>
    </location>
</feature>
<dbReference type="Pfam" id="PF00239">
    <property type="entry name" value="Resolvase"/>
    <property type="match status" value="1"/>
</dbReference>
<evidence type="ECO:0000256" key="3">
    <source>
        <dbReference type="SAM" id="MobiDB-lite"/>
    </source>
</evidence>
<sequence length="537" mass="61296">MNTRPRVIIPAAQSVVAAELIPVIGYARVSTWREEMISIDIQKSVVEDAAARRGRYVAEWIIDEDATGRNFKRKVMRAIEIVEDHERPERELWSWKFSRFGRNRHGVAINLARIENVGGELISATEDVDAKTAVGRFTRGMLLEVAAFESDRAGEQWKETHELRRRLGLPAAGGRRFGYRWYPRRIPDGRGGWAVQEERYEVLPNEAELAVDAFQDYIKGKTGFGKIAERWNDLGFLNTRGAPWQDQGVRGYMDSGFTAGLLYVHNPEAPCGDPAGCKNAEHYTYLAAEHESVINGDEWDNYRDMRTVRRNTPRRALSPVYPLAGLVRCGLCGSAAMNHQTRRERGYAYRCGARARRKVQHDAVWVRRTVVEGRVLEWLVDLRKEIDDIVAGKIAVPKPRREPDFDKKRKKLQREIEKATAAMQRAFEAYTLGDVSRDVYLSTRAKHEDRRNEAQRQLDELPSPDKEPPSPVPHRETVIGLLAEWDTISVHSKRVTLGRLIRRVEIRPDDDVTVVPVWAPADPPLKKGPGRPSYRPE</sequence>
<dbReference type="InterPro" id="IPR025827">
    <property type="entry name" value="Zn_ribbon_recom_dom"/>
</dbReference>
<reference evidence="5 6" key="1">
    <citation type="submission" date="2020-08" db="EMBL/GenBank/DDBJ databases">
        <title>Whole-Genome Sequence of French Clinical Streptomyces mexicanus Strain Q0842.</title>
        <authorList>
            <person name="Boxberger M."/>
            <person name="La Scola B."/>
        </authorList>
    </citation>
    <scope>NUCLEOTIDE SEQUENCE [LARGE SCALE GENOMIC DNA]</scope>
    <source>
        <strain evidence="5 6">Marseille-Q0842</strain>
    </source>
</reference>
<dbReference type="CDD" id="cd00338">
    <property type="entry name" value="Ser_Recombinase"/>
    <property type="match status" value="1"/>
</dbReference>
<evidence type="ECO:0000259" key="4">
    <source>
        <dbReference type="PROSITE" id="PS51737"/>
    </source>
</evidence>
<evidence type="ECO:0000313" key="6">
    <source>
        <dbReference type="Proteomes" id="UP000517694"/>
    </source>
</evidence>
<dbReference type="SMART" id="SM00857">
    <property type="entry name" value="Resolvase"/>
    <property type="match status" value="1"/>
</dbReference>
<name>A0A7X1LP22_9ACTN</name>
<dbReference type="Gene3D" id="3.40.50.1390">
    <property type="entry name" value="Resolvase, N-terminal catalytic domain"/>
    <property type="match status" value="1"/>
</dbReference>
<dbReference type="InterPro" id="IPR038109">
    <property type="entry name" value="DNA_bind_recomb_sf"/>
</dbReference>
<dbReference type="PROSITE" id="PS51737">
    <property type="entry name" value="RECOMBINASE_DNA_BIND"/>
    <property type="match status" value="1"/>
</dbReference>
<dbReference type="AlphaFoldDB" id="A0A7X1LP22"/>
<dbReference type="GO" id="GO:0003677">
    <property type="term" value="F:DNA binding"/>
    <property type="evidence" value="ECO:0007669"/>
    <property type="project" value="UniProtKB-KW"/>
</dbReference>
<protein>
    <submittedName>
        <fullName evidence="5">Recombinase family protein</fullName>
    </submittedName>
</protein>
<comment type="caution">
    <text evidence="5">The sequence shown here is derived from an EMBL/GenBank/DDBJ whole genome shotgun (WGS) entry which is preliminary data.</text>
</comment>
<keyword evidence="6" id="KW-1185">Reference proteome</keyword>
<dbReference type="SUPFAM" id="SSF53041">
    <property type="entry name" value="Resolvase-like"/>
    <property type="match status" value="1"/>
</dbReference>
<dbReference type="Proteomes" id="UP000517694">
    <property type="component" value="Unassembled WGS sequence"/>
</dbReference>
<dbReference type="EMBL" id="JACMHY010000002">
    <property type="protein sequence ID" value="MBC2864428.1"/>
    <property type="molecule type" value="Genomic_DNA"/>
</dbReference>
<keyword evidence="1" id="KW-0238">DNA-binding</keyword>
<feature type="region of interest" description="Disordered" evidence="3">
    <location>
        <begin position="445"/>
        <end position="474"/>
    </location>
</feature>
<dbReference type="InterPro" id="IPR006119">
    <property type="entry name" value="Resolv_N"/>
</dbReference>
<dbReference type="Pfam" id="PF07508">
    <property type="entry name" value="Recombinase"/>
    <property type="match status" value="1"/>
</dbReference>
<dbReference type="Gene3D" id="3.90.1750.20">
    <property type="entry name" value="Putative Large Serine Recombinase, Chain B, Domain 2"/>
    <property type="match status" value="1"/>
</dbReference>
<evidence type="ECO:0000256" key="2">
    <source>
        <dbReference type="ARBA" id="ARBA00023172"/>
    </source>
</evidence>
<evidence type="ECO:0000256" key="1">
    <source>
        <dbReference type="ARBA" id="ARBA00023125"/>
    </source>
</evidence>
<gene>
    <name evidence="5" type="ORF">H1R13_05270</name>
</gene>
<dbReference type="OrthoDB" id="4500247at2"/>
<organism evidence="5 6">
    <name type="scientific">Streptomyces mexicanus</name>
    <dbReference type="NCBI Taxonomy" id="178566"/>
    <lineage>
        <taxon>Bacteria</taxon>
        <taxon>Bacillati</taxon>
        <taxon>Actinomycetota</taxon>
        <taxon>Actinomycetes</taxon>
        <taxon>Kitasatosporales</taxon>
        <taxon>Streptomycetaceae</taxon>
        <taxon>Streptomyces</taxon>
    </lineage>
</organism>
<dbReference type="GO" id="GO:0000150">
    <property type="term" value="F:DNA strand exchange activity"/>
    <property type="evidence" value="ECO:0007669"/>
    <property type="project" value="InterPro"/>
</dbReference>
<dbReference type="RefSeq" id="WP_159672156.1">
    <property type="nucleotide sequence ID" value="NZ_JACMHY010000002.1"/>
</dbReference>
<evidence type="ECO:0000313" key="5">
    <source>
        <dbReference type="EMBL" id="MBC2864428.1"/>
    </source>
</evidence>
<dbReference type="Pfam" id="PF13408">
    <property type="entry name" value="Zn_ribbon_recom"/>
    <property type="match status" value="1"/>
</dbReference>
<dbReference type="InterPro" id="IPR036162">
    <property type="entry name" value="Resolvase-like_N_sf"/>
</dbReference>
<proteinExistence type="predicted"/>
<keyword evidence="2" id="KW-0233">DNA recombination</keyword>
<dbReference type="InterPro" id="IPR050639">
    <property type="entry name" value="SSR_resolvase"/>
</dbReference>